<protein>
    <submittedName>
        <fullName evidence="1">Uncharacterized protein</fullName>
    </submittedName>
</protein>
<reference evidence="1 2" key="1">
    <citation type="submission" date="2016-07" db="EMBL/GenBank/DDBJ databases">
        <title>Pervasive Adenine N6-methylation of Active Genes in Fungi.</title>
        <authorList>
            <consortium name="DOE Joint Genome Institute"/>
            <person name="Mondo S.J."/>
            <person name="Dannebaum R.O."/>
            <person name="Kuo R.C."/>
            <person name="Labutti K."/>
            <person name="Haridas S."/>
            <person name="Kuo A."/>
            <person name="Salamov A."/>
            <person name="Ahrendt S.R."/>
            <person name="Lipzen A."/>
            <person name="Sullivan W."/>
            <person name="Andreopoulos W.B."/>
            <person name="Clum A."/>
            <person name="Lindquist E."/>
            <person name="Daum C."/>
            <person name="Ramamoorthy G.K."/>
            <person name="Gryganskyi A."/>
            <person name="Culley D."/>
            <person name="Magnuson J.K."/>
            <person name="James T.Y."/>
            <person name="O'Malley M.A."/>
            <person name="Stajich J.E."/>
            <person name="Spatafora J.W."/>
            <person name="Visel A."/>
            <person name="Grigoriev I.V."/>
        </authorList>
    </citation>
    <scope>NUCLEOTIDE SEQUENCE [LARGE SCALE GENOMIC DNA]</scope>
    <source>
        <strain evidence="1 2">NRRL 1336</strain>
    </source>
</reference>
<dbReference type="AlphaFoldDB" id="A0A1X2HYS4"/>
<evidence type="ECO:0000313" key="2">
    <source>
        <dbReference type="Proteomes" id="UP000193560"/>
    </source>
</evidence>
<name>A0A1X2HYS4_9FUNG</name>
<sequence>MKKSTVAAVAGVVNGLALAAEVARLAEFFQKEPTSPTMAIPYESKQLEEDLPERHSVTEKWVLSPEHETAVLLDIRSAELPAAKALSGLRKLYPRKEDIIGVRMLDCGSKMVIVFANTQLQEHALLYGFQMNVRHVLYATKALDNQFKHTLLIIEGLTIDHVDSTKQKLESSWKAFFSKTLDTRDGEKRKNNDPNDPWPPKLHDVYFHQSTAGFYSGKVTVIFRGSVYLSRGPIKLEAFNAFFNCRTHQLSSYCHHCMRVDHHEHNRCPHVRREAC</sequence>
<organism evidence="1 2">
    <name type="scientific">Absidia repens</name>
    <dbReference type="NCBI Taxonomy" id="90262"/>
    <lineage>
        <taxon>Eukaryota</taxon>
        <taxon>Fungi</taxon>
        <taxon>Fungi incertae sedis</taxon>
        <taxon>Mucoromycota</taxon>
        <taxon>Mucoromycotina</taxon>
        <taxon>Mucoromycetes</taxon>
        <taxon>Mucorales</taxon>
        <taxon>Cunninghamellaceae</taxon>
        <taxon>Absidia</taxon>
    </lineage>
</organism>
<keyword evidence="2" id="KW-1185">Reference proteome</keyword>
<dbReference type="EMBL" id="MCGE01000044">
    <property type="protein sequence ID" value="ORZ05467.1"/>
    <property type="molecule type" value="Genomic_DNA"/>
</dbReference>
<dbReference type="Proteomes" id="UP000193560">
    <property type="component" value="Unassembled WGS sequence"/>
</dbReference>
<proteinExistence type="predicted"/>
<evidence type="ECO:0000313" key="1">
    <source>
        <dbReference type="EMBL" id="ORZ05467.1"/>
    </source>
</evidence>
<comment type="caution">
    <text evidence="1">The sequence shown here is derived from an EMBL/GenBank/DDBJ whole genome shotgun (WGS) entry which is preliminary data.</text>
</comment>
<gene>
    <name evidence="1" type="ORF">BCR42DRAFT_474118</name>
</gene>
<accession>A0A1X2HYS4</accession>